<keyword evidence="1" id="KW-0812">Transmembrane</keyword>
<reference evidence="2" key="1">
    <citation type="submission" date="2023-06" db="EMBL/GenBank/DDBJ databases">
        <title>A Treasure from Seagulls: Isolation and Description of Aciduricobacillus qingdaonensis gen. nov., sp. nov., a Rare Obligately Uric Acid-utilizing Member in the Family Bacillaceae.</title>
        <authorList>
            <person name="Liu W."/>
            <person name="Wang B."/>
        </authorList>
    </citation>
    <scope>NUCLEOTIDE SEQUENCE</scope>
    <source>
        <strain evidence="2">44XB</strain>
    </source>
</reference>
<organism evidence="2 3">
    <name type="scientific">Aciduricibacillus chroicocephali</name>
    <dbReference type="NCBI Taxonomy" id="3054939"/>
    <lineage>
        <taxon>Bacteria</taxon>
        <taxon>Bacillati</taxon>
        <taxon>Bacillota</taxon>
        <taxon>Bacilli</taxon>
        <taxon>Bacillales</taxon>
        <taxon>Bacillaceae</taxon>
        <taxon>Aciduricibacillus</taxon>
    </lineage>
</organism>
<evidence type="ECO:0000313" key="3">
    <source>
        <dbReference type="Proteomes" id="UP001180087"/>
    </source>
</evidence>
<dbReference type="Proteomes" id="UP001180087">
    <property type="component" value="Chromosome"/>
</dbReference>
<evidence type="ECO:0000256" key="1">
    <source>
        <dbReference type="SAM" id="Phobius"/>
    </source>
</evidence>
<dbReference type="Pfam" id="PF06103">
    <property type="entry name" value="DUF948"/>
    <property type="match status" value="1"/>
</dbReference>
<keyword evidence="3" id="KW-1185">Reference proteome</keyword>
<dbReference type="InterPro" id="IPR009293">
    <property type="entry name" value="UPF0478"/>
</dbReference>
<dbReference type="PANTHER" id="PTHR40070:SF1">
    <property type="entry name" value="UPF0478 PROTEIN YTXG"/>
    <property type="match status" value="1"/>
</dbReference>
<keyword evidence="1" id="KW-0472">Membrane</keyword>
<dbReference type="RefSeq" id="WP_348026210.1">
    <property type="nucleotide sequence ID" value="NZ_CP129113.1"/>
</dbReference>
<protein>
    <submittedName>
        <fullName evidence="2">DUF948 domain-containing protein</fullName>
    </submittedName>
</protein>
<name>A0ABY9KSS8_9BACI</name>
<keyword evidence="1" id="KW-1133">Transmembrane helix</keyword>
<evidence type="ECO:0000313" key="2">
    <source>
        <dbReference type="EMBL" id="WLV23816.1"/>
    </source>
</evidence>
<proteinExistence type="predicted"/>
<dbReference type="EMBL" id="CP129113">
    <property type="protein sequence ID" value="WLV23816.1"/>
    <property type="molecule type" value="Genomic_DNA"/>
</dbReference>
<dbReference type="PANTHER" id="PTHR40070">
    <property type="entry name" value="UPF0478 PROTEIN YTXG"/>
    <property type="match status" value="1"/>
</dbReference>
<accession>A0ABY9KSS8</accession>
<sequence>MENLLYISAFIVALAIVLFVVYLAAVLVAVKRTLNSVAGTLENVQEQMKGITAETEELLNRTNRLAEDIEVKTAKLNPVFDGLKETGGTISELNNSIRNLAARFSAATAVAENEKAVQAAKWVTSFVRASRKRKDT</sequence>
<gene>
    <name evidence="2" type="ORF">QR721_09195</name>
</gene>
<feature type="transmembrane region" description="Helical" evidence="1">
    <location>
        <begin position="6"/>
        <end position="30"/>
    </location>
</feature>